<gene>
    <name evidence="1" type="ORF">HGM15179_015049</name>
</gene>
<accession>A0A8K1G5V3</accession>
<evidence type="ECO:0000313" key="1">
    <source>
        <dbReference type="EMBL" id="TRZ12055.1"/>
    </source>
</evidence>
<reference evidence="1" key="1">
    <citation type="submission" date="2019-04" db="EMBL/GenBank/DDBJ databases">
        <title>Genome assembly of Zosterops borbonicus 15179.</title>
        <authorList>
            <person name="Leroy T."/>
            <person name="Anselmetti Y."/>
            <person name="Tilak M.-K."/>
            <person name="Nabholz B."/>
        </authorList>
    </citation>
    <scope>NUCLEOTIDE SEQUENCE</scope>
    <source>
        <strain evidence="1">HGM_15179</strain>
        <tissue evidence="1">Muscle</tissue>
    </source>
</reference>
<keyword evidence="2" id="KW-1185">Reference proteome</keyword>
<evidence type="ECO:0000313" key="2">
    <source>
        <dbReference type="Proteomes" id="UP000796761"/>
    </source>
</evidence>
<dbReference type="OrthoDB" id="9219410at2759"/>
<dbReference type="AlphaFoldDB" id="A0A8K1G5V3"/>
<dbReference type="Proteomes" id="UP000796761">
    <property type="component" value="Unassembled WGS sequence"/>
</dbReference>
<proteinExistence type="predicted"/>
<protein>
    <submittedName>
        <fullName evidence="1">Uncharacterized protein</fullName>
    </submittedName>
</protein>
<name>A0A8K1G5V3_9PASS</name>
<organism evidence="1 2">
    <name type="scientific">Zosterops borbonicus</name>
    <dbReference type="NCBI Taxonomy" id="364589"/>
    <lineage>
        <taxon>Eukaryota</taxon>
        <taxon>Metazoa</taxon>
        <taxon>Chordata</taxon>
        <taxon>Craniata</taxon>
        <taxon>Vertebrata</taxon>
        <taxon>Euteleostomi</taxon>
        <taxon>Archelosauria</taxon>
        <taxon>Archosauria</taxon>
        <taxon>Dinosauria</taxon>
        <taxon>Saurischia</taxon>
        <taxon>Theropoda</taxon>
        <taxon>Coelurosauria</taxon>
        <taxon>Aves</taxon>
        <taxon>Neognathae</taxon>
        <taxon>Neoaves</taxon>
        <taxon>Telluraves</taxon>
        <taxon>Australaves</taxon>
        <taxon>Passeriformes</taxon>
        <taxon>Sylvioidea</taxon>
        <taxon>Zosteropidae</taxon>
        <taxon>Zosterops</taxon>
    </lineage>
</organism>
<dbReference type="EMBL" id="SWJQ01000627">
    <property type="protein sequence ID" value="TRZ12055.1"/>
    <property type="molecule type" value="Genomic_DNA"/>
</dbReference>
<sequence>MMLLASLLMSTQAWIVPQPKANVWKTLAKTLGQDHICLSSATAGDPLSSCLVGIPFQEKELPPALLRMKSTFNRKPSRMPHFMEINQEQGPVNNPLAFWKEWVFNLPEMSQEPQELELLGSSPAPFCVHFSFTPPRGQEKSYHSVIQIKDAY</sequence>
<comment type="caution">
    <text evidence="1">The sequence shown here is derived from an EMBL/GenBank/DDBJ whole genome shotgun (WGS) entry which is preliminary data.</text>
</comment>